<dbReference type="GO" id="GO:0006289">
    <property type="term" value="P:nucleotide-excision repair"/>
    <property type="evidence" value="ECO:0007669"/>
    <property type="project" value="TreeGrafter"/>
</dbReference>
<dbReference type="PANTHER" id="PTHR16798:SF0">
    <property type="entry name" value="FANCONI ANEMIA GROUP C PROTEIN"/>
    <property type="match status" value="1"/>
</dbReference>
<keyword evidence="1" id="KW-1185">Reference proteome</keyword>
<dbReference type="GO" id="GO:0036297">
    <property type="term" value="P:interstrand cross-link repair"/>
    <property type="evidence" value="ECO:0007669"/>
    <property type="project" value="InterPro"/>
</dbReference>
<dbReference type="Pfam" id="PF02106">
    <property type="entry name" value="Fanconi_C"/>
    <property type="match status" value="2"/>
</dbReference>
<proteinExistence type="predicted"/>
<dbReference type="Proteomes" id="UP000515159">
    <property type="component" value="Chromosome 1"/>
</dbReference>
<dbReference type="AlphaFoldDB" id="A0A6P8PJD5"/>
<evidence type="ECO:0000313" key="1">
    <source>
        <dbReference type="Proteomes" id="UP000515159"/>
    </source>
</evidence>
<dbReference type="RefSeq" id="XP_033783984.1">
    <property type="nucleotide sequence ID" value="XM_033928093.1"/>
</dbReference>
<organism evidence="1 3">
    <name type="scientific">Geotrypetes seraphini</name>
    <name type="common">Gaboon caecilian</name>
    <name type="synonym">Caecilia seraphini</name>
    <dbReference type="NCBI Taxonomy" id="260995"/>
    <lineage>
        <taxon>Eukaryota</taxon>
        <taxon>Metazoa</taxon>
        <taxon>Chordata</taxon>
        <taxon>Craniata</taxon>
        <taxon>Vertebrata</taxon>
        <taxon>Euteleostomi</taxon>
        <taxon>Amphibia</taxon>
        <taxon>Gymnophiona</taxon>
        <taxon>Geotrypetes</taxon>
    </lineage>
</organism>
<name>A0A6P8PJD5_GEOSA</name>
<dbReference type="OrthoDB" id="10046159at2759"/>
<dbReference type="GO" id="GO:0034599">
    <property type="term" value="P:cellular response to oxidative stress"/>
    <property type="evidence" value="ECO:0007669"/>
    <property type="project" value="TreeGrafter"/>
</dbReference>
<dbReference type="GeneID" id="117352056"/>
<sequence>MAHDVQNPVLSFEYWLNKAVEWGEATTLESQQDVCLHLPKLYEFLHQIYETLKQMNFTAAIQRFPLIGQLVGRLCWNPFVVGYDECQKILMCCLCCLYSKEPQNPVELKANEWIWNLLCHLISPSELGDAEACPFLLTLGYTPSACYSELIKNMVLSLVTELKGNLLNGLNIQERVALHYYCPFARILLIVSASNYTKSRTSSNRVHAISVLCTPLLTLPEVAPLLEALLTHRDWGVQEALNAQFLAAVNEALLQKKIDLSDSAVLCLWLHHLPSLENTVLHLFERLISIQGHSLGDMECIIKNSLLLRVAHHPSVFRIVDEIFRNALLETNGSSKVLTIIQVFTQCFVQAHQEHNSQHKLPLKTYFLHNHPLLVMALLKHPLDLPTTLWFQHLKGITETLKVAVQDTDSRSHRSLFEHWFLLIHFGIWVDIAAELLLTSKTETSDALLWLLAFYYNPYENPQMSQTLVEARVASDRLVMLSCSPTLSVSKLLVAVATDSTETSTHHPSTNRIIQHLLVIYLLFFSRGHTIAKAFIAHMTQTVETAYEVSNMLARTANRLSILGLKYQRQIKLANELLQEIQSA</sequence>
<dbReference type="RefSeq" id="XP_033783975.1">
    <property type="nucleotide sequence ID" value="XM_033928084.1"/>
</dbReference>
<evidence type="ECO:0000313" key="2">
    <source>
        <dbReference type="RefSeq" id="XP_033783975.1"/>
    </source>
</evidence>
<dbReference type="PANTHER" id="PTHR16798">
    <property type="entry name" value="FANCONI ANEMIA GROUP C PROTEIN FANCC"/>
    <property type="match status" value="1"/>
</dbReference>
<gene>
    <name evidence="2 3" type="primary">FANCC</name>
</gene>
<accession>A0A6P8PJD5</accession>
<dbReference type="PRINTS" id="PR00494">
    <property type="entry name" value="FANCONICGENE"/>
</dbReference>
<evidence type="ECO:0000313" key="3">
    <source>
        <dbReference type="RefSeq" id="XP_033783984.1"/>
    </source>
</evidence>
<dbReference type="CTD" id="2176"/>
<dbReference type="InterPro" id="IPR000686">
    <property type="entry name" value="FANCC"/>
</dbReference>
<dbReference type="KEGG" id="gsh:117352056"/>
<reference evidence="2 3" key="1">
    <citation type="submission" date="2025-04" db="UniProtKB">
        <authorList>
            <consortium name="RefSeq"/>
        </authorList>
    </citation>
    <scope>IDENTIFICATION</scope>
</reference>
<protein>
    <submittedName>
        <fullName evidence="2 3">Fanconi anemia group C protein isoform X1</fullName>
    </submittedName>
</protein>
<dbReference type="GO" id="GO:0043240">
    <property type="term" value="C:Fanconi anaemia nuclear complex"/>
    <property type="evidence" value="ECO:0007669"/>
    <property type="project" value="InterPro"/>
</dbReference>